<dbReference type="EMBL" id="JBEPSJ010000001">
    <property type="protein sequence ID" value="MET4581673.1"/>
    <property type="molecule type" value="Genomic_DNA"/>
</dbReference>
<dbReference type="SUPFAM" id="SSF53474">
    <property type="entry name" value="alpha/beta-Hydrolases"/>
    <property type="match status" value="1"/>
</dbReference>
<protein>
    <submittedName>
        <fullName evidence="2">Pimeloyl-ACP methyl ester carboxylesterase</fullName>
    </submittedName>
</protein>
<dbReference type="Pfam" id="PF12697">
    <property type="entry name" value="Abhydrolase_6"/>
    <property type="match status" value="1"/>
</dbReference>
<evidence type="ECO:0000313" key="3">
    <source>
        <dbReference type="Proteomes" id="UP001549257"/>
    </source>
</evidence>
<feature type="domain" description="AB hydrolase-1" evidence="1">
    <location>
        <begin position="66"/>
        <end position="321"/>
    </location>
</feature>
<sequence length="327" mass="35178">MSQLRADPTAGYAPFPLETDAAALGLTETTVFWHDRRLHAAAPDDRQAIRAVARHRPARTSTRATILLHGAAGSWTTWTPLLAAAERAGVTIVNPVIVDLPGWGDATGDPGAAPPTLDAVSELVRDTALELGYTEWDVVGHSLGGFIALHMASTWPQSVLSVSLVSGTTWSVIESVAHPWRGLRVIPGFVLLRFFLRLLAPVQAVAIVAVSALQAAGIMRLVAFPLFRHVARVHDSVIKALSTELRPRSFVAASEVTRGYDADTRWAAIECEVRATRGDRDVFVTQGDLDRLAATVPRAITTVVPDCGHFGNVERPLEVLRALGYLG</sequence>
<organism evidence="2 3">
    <name type="scientific">Conyzicola nivalis</name>
    <dbReference type="NCBI Taxonomy" id="1477021"/>
    <lineage>
        <taxon>Bacteria</taxon>
        <taxon>Bacillati</taxon>
        <taxon>Actinomycetota</taxon>
        <taxon>Actinomycetes</taxon>
        <taxon>Micrococcales</taxon>
        <taxon>Microbacteriaceae</taxon>
        <taxon>Conyzicola</taxon>
    </lineage>
</organism>
<dbReference type="Gene3D" id="3.40.50.1820">
    <property type="entry name" value="alpha/beta hydrolase"/>
    <property type="match status" value="1"/>
</dbReference>
<dbReference type="InterPro" id="IPR000073">
    <property type="entry name" value="AB_hydrolase_1"/>
</dbReference>
<dbReference type="InterPro" id="IPR000639">
    <property type="entry name" value="Epox_hydrolase-like"/>
</dbReference>
<comment type="caution">
    <text evidence="2">The sequence shown here is derived from an EMBL/GenBank/DDBJ whole genome shotgun (WGS) entry which is preliminary data.</text>
</comment>
<dbReference type="InterPro" id="IPR029058">
    <property type="entry name" value="AB_hydrolase_fold"/>
</dbReference>
<keyword evidence="3" id="KW-1185">Reference proteome</keyword>
<dbReference type="RefSeq" id="WP_354023838.1">
    <property type="nucleotide sequence ID" value="NZ_JBEPSJ010000001.1"/>
</dbReference>
<evidence type="ECO:0000313" key="2">
    <source>
        <dbReference type="EMBL" id="MET4581673.1"/>
    </source>
</evidence>
<gene>
    <name evidence="2" type="ORF">ABIE21_001163</name>
</gene>
<dbReference type="Proteomes" id="UP001549257">
    <property type="component" value="Unassembled WGS sequence"/>
</dbReference>
<proteinExistence type="predicted"/>
<name>A0ABV2QLC9_9MICO</name>
<dbReference type="PANTHER" id="PTHR43689">
    <property type="entry name" value="HYDROLASE"/>
    <property type="match status" value="1"/>
</dbReference>
<evidence type="ECO:0000259" key="1">
    <source>
        <dbReference type="Pfam" id="PF12697"/>
    </source>
</evidence>
<dbReference type="PRINTS" id="PR00412">
    <property type="entry name" value="EPOXHYDRLASE"/>
</dbReference>
<dbReference type="PANTHER" id="PTHR43689:SF8">
    <property type="entry name" value="ALPHA_BETA-HYDROLASES SUPERFAMILY PROTEIN"/>
    <property type="match status" value="1"/>
</dbReference>
<accession>A0ABV2QLC9</accession>
<reference evidence="2 3" key="1">
    <citation type="submission" date="2024-06" db="EMBL/GenBank/DDBJ databases">
        <title>Sorghum-associated microbial communities from plants grown in Nebraska, USA.</title>
        <authorList>
            <person name="Schachtman D."/>
        </authorList>
    </citation>
    <scope>NUCLEOTIDE SEQUENCE [LARGE SCALE GENOMIC DNA]</scope>
    <source>
        <strain evidence="2 3">2857</strain>
    </source>
</reference>